<evidence type="ECO:0000256" key="8">
    <source>
        <dbReference type="ARBA" id="ARBA00026106"/>
    </source>
</evidence>
<dbReference type="AlphaFoldDB" id="A0A914DGS6"/>
<evidence type="ECO:0000256" key="9">
    <source>
        <dbReference type="ARBA" id="ARBA00047412"/>
    </source>
</evidence>
<dbReference type="InterPro" id="IPR004839">
    <property type="entry name" value="Aminotransferase_I/II_large"/>
</dbReference>
<dbReference type="InterPro" id="IPR045088">
    <property type="entry name" value="ALAT1/2-like"/>
</dbReference>
<comment type="catalytic activity">
    <reaction evidence="9">
        <text>L-alanine + 2-oxoglutarate = pyruvate + L-glutamate</text>
        <dbReference type="Rhea" id="RHEA:19453"/>
        <dbReference type="ChEBI" id="CHEBI:15361"/>
        <dbReference type="ChEBI" id="CHEBI:16810"/>
        <dbReference type="ChEBI" id="CHEBI:29985"/>
        <dbReference type="ChEBI" id="CHEBI:57972"/>
        <dbReference type="EC" id="2.6.1.2"/>
    </reaction>
</comment>
<keyword evidence="5" id="KW-0663">Pyridoxal phosphate</keyword>
<reference evidence="12" key="1">
    <citation type="submission" date="2022-11" db="UniProtKB">
        <authorList>
            <consortium name="WormBaseParasite"/>
        </authorList>
    </citation>
    <scope>IDENTIFICATION</scope>
</reference>
<protein>
    <recommendedName>
        <fullName evidence="8">alanine transaminase</fullName>
        <ecNumber evidence="8">2.6.1.2</ecNumber>
    </recommendedName>
</protein>
<dbReference type="Gene3D" id="3.40.640.10">
    <property type="entry name" value="Type I PLP-dependent aspartate aminotransferase-like (Major domain)"/>
    <property type="match status" value="1"/>
</dbReference>
<evidence type="ECO:0000313" key="12">
    <source>
        <dbReference type="WBParaSite" id="ACRNAN_scaffold2433.g18569.t1"/>
    </source>
</evidence>
<dbReference type="PANTHER" id="PTHR11751">
    <property type="entry name" value="ALANINE AMINOTRANSFERASE"/>
    <property type="match status" value="1"/>
</dbReference>
<comment type="similarity">
    <text evidence="7">Belongs to the class-I pyridoxal-phosphate-dependent aminotransferase family. Alanine aminotransferase subfamily.</text>
</comment>
<evidence type="ECO:0000313" key="11">
    <source>
        <dbReference type="Proteomes" id="UP000887540"/>
    </source>
</evidence>
<keyword evidence="11" id="KW-1185">Reference proteome</keyword>
<dbReference type="CDD" id="cd00609">
    <property type="entry name" value="AAT_like"/>
    <property type="match status" value="1"/>
</dbReference>
<dbReference type="PANTHER" id="PTHR11751:SF29">
    <property type="entry name" value="ALANINE TRANSAMINASE"/>
    <property type="match status" value="1"/>
</dbReference>
<dbReference type="GO" id="GO:0004021">
    <property type="term" value="F:L-alanine:2-oxoglutarate aminotransferase activity"/>
    <property type="evidence" value="ECO:0007669"/>
    <property type="project" value="UniProtKB-EC"/>
</dbReference>
<dbReference type="Pfam" id="PF00155">
    <property type="entry name" value="Aminotran_1_2"/>
    <property type="match status" value="1"/>
</dbReference>
<dbReference type="InterPro" id="IPR015422">
    <property type="entry name" value="PyrdxlP-dep_Trfase_small"/>
</dbReference>
<comment type="pathway">
    <text evidence="6">Amino-acid degradation; L-alanine degradation via transaminase pathway; pyruvate from L-alanine: step 1/1.</text>
</comment>
<dbReference type="WBParaSite" id="ACRNAN_scaffold2433.g18569.t1">
    <property type="protein sequence ID" value="ACRNAN_scaffold2433.g18569.t1"/>
    <property type="gene ID" value="ACRNAN_scaffold2433.g18569"/>
</dbReference>
<keyword evidence="4" id="KW-0808">Transferase</keyword>
<dbReference type="FunFam" id="3.90.1150.10:FF:000010">
    <property type="entry name" value="Alanine aminotransferase 2"/>
    <property type="match status" value="1"/>
</dbReference>
<comment type="subunit">
    <text evidence="2">Homodimer.</text>
</comment>
<evidence type="ECO:0000256" key="7">
    <source>
        <dbReference type="ARBA" id="ARBA00025785"/>
    </source>
</evidence>
<dbReference type="EC" id="2.6.1.2" evidence="8"/>
<sequence>MASNKVLNFDNLNPNVKTMEYAVRGPLVIRAVDIEKELAQGAKYPFKTVIKANIGDAHAMGQKPITFIRQVLACVTYPKLLESSEFPEDVKEHARVILGGCGGKSAGAYSQSTGVDIIRKHIAEYIERRDGGIKSEPEDILISGGASESIRNVLKLFVNRTSNKQVGVMVPIPQYPLYSASIEEFNLGQVGYFLNEENKWALDVSELERSYEEAKNKYDIKVIVVINPGNPTGQVLTKKNIEEIIKFAHKHHLFIMADEVYQDNVYAEGSEFHSFKKILVSLGEPYSNLELASFHSVSKGYMGECGMRGGYVELVNMDPEVYVNFKKMISAKLCSTVLGQAVMDTVTNPPKKGDPSYDLWLQEKTAVLKSLKERAKLVEQAYNAIDGVTCNPVQGAMYAFPRVHLPAKAIEKAKSLGQEPDFFYAMQLLESTGVCIVPGSGFGQKPGTYHFRTTILPPTDVMKDMVDRYTNFHNKFMKEYS</sequence>
<comment type="cofactor">
    <cofactor evidence="1">
        <name>pyridoxal 5'-phosphate</name>
        <dbReference type="ChEBI" id="CHEBI:597326"/>
    </cofactor>
</comment>
<evidence type="ECO:0000256" key="6">
    <source>
        <dbReference type="ARBA" id="ARBA00025708"/>
    </source>
</evidence>
<dbReference type="SUPFAM" id="SSF53383">
    <property type="entry name" value="PLP-dependent transferases"/>
    <property type="match status" value="1"/>
</dbReference>
<evidence type="ECO:0000256" key="3">
    <source>
        <dbReference type="ARBA" id="ARBA00022576"/>
    </source>
</evidence>
<dbReference type="Gene3D" id="3.90.1150.10">
    <property type="entry name" value="Aspartate Aminotransferase, domain 1"/>
    <property type="match status" value="1"/>
</dbReference>
<feature type="domain" description="Aminotransferase class I/classII large" evidence="10">
    <location>
        <begin position="105"/>
        <end position="459"/>
    </location>
</feature>
<dbReference type="InterPro" id="IPR015424">
    <property type="entry name" value="PyrdxlP-dep_Trfase"/>
</dbReference>
<dbReference type="InterPro" id="IPR015421">
    <property type="entry name" value="PyrdxlP-dep_Trfase_major"/>
</dbReference>
<keyword evidence="3" id="KW-0032">Aminotransferase</keyword>
<dbReference type="FunFam" id="3.40.640.10:FF:000012">
    <property type="entry name" value="alanine aminotransferase 2"/>
    <property type="match status" value="1"/>
</dbReference>
<dbReference type="Gene3D" id="1.10.287.1970">
    <property type="match status" value="1"/>
</dbReference>
<dbReference type="Proteomes" id="UP000887540">
    <property type="component" value="Unplaced"/>
</dbReference>
<dbReference type="GO" id="GO:0030170">
    <property type="term" value="F:pyridoxal phosphate binding"/>
    <property type="evidence" value="ECO:0007669"/>
    <property type="project" value="InterPro"/>
</dbReference>
<accession>A0A914DGS6</accession>
<proteinExistence type="inferred from homology"/>
<organism evidence="11 12">
    <name type="scientific">Acrobeloides nanus</name>
    <dbReference type="NCBI Taxonomy" id="290746"/>
    <lineage>
        <taxon>Eukaryota</taxon>
        <taxon>Metazoa</taxon>
        <taxon>Ecdysozoa</taxon>
        <taxon>Nematoda</taxon>
        <taxon>Chromadorea</taxon>
        <taxon>Rhabditida</taxon>
        <taxon>Tylenchina</taxon>
        <taxon>Cephalobomorpha</taxon>
        <taxon>Cephaloboidea</taxon>
        <taxon>Cephalobidae</taxon>
        <taxon>Acrobeloides</taxon>
    </lineage>
</organism>
<evidence type="ECO:0000259" key="10">
    <source>
        <dbReference type="Pfam" id="PF00155"/>
    </source>
</evidence>
<name>A0A914DGS6_9BILA</name>
<evidence type="ECO:0000256" key="1">
    <source>
        <dbReference type="ARBA" id="ARBA00001933"/>
    </source>
</evidence>
<evidence type="ECO:0000256" key="5">
    <source>
        <dbReference type="ARBA" id="ARBA00022898"/>
    </source>
</evidence>
<evidence type="ECO:0000256" key="2">
    <source>
        <dbReference type="ARBA" id="ARBA00011738"/>
    </source>
</evidence>
<dbReference type="FunFam" id="1.10.287.1970:FF:000001">
    <property type="entry name" value="Alanine aminotransferase 2"/>
    <property type="match status" value="1"/>
</dbReference>
<evidence type="ECO:0000256" key="4">
    <source>
        <dbReference type="ARBA" id="ARBA00022679"/>
    </source>
</evidence>